<dbReference type="Pfam" id="PF06154">
    <property type="entry name" value="CbeA_antitoxin"/>
    <property type="match status" value="1"/>
</dbReference>
<dbReference type="RefSeq" id="WP_039273193.1">
    <property type="nucleotide sequence ID" value="NZ_FJYB01000014.1"/>
</dbReference>
<gene>
    <name evidence="1" type="ORF">B9Q37_05720</name>
</gene>
<accession>A0A2J0PNI1</accession>
<evidence type="ECO:0000313" key="2">
    <source>
        <dbReference type="Proteomes" id="UP000230495"/>
    </source>
</evidence>
<dbReference type="OrthoDB" id="5588975at2"/>
<dbReference type="SUPFAM" id="SSF143737">
    <property type="entry name" value="YeeU-like"/>
    <property type="match status" value="1"/>
</dbReference>
<dbReference type="EMBL" id="NEEU01000003">
    <property type="protein sequence ID" value="PJD75094.1"/>
    <property type="molecule type" value="Genomic_DNA"/>
</dbReference>
<name>A0A2J0PNI1_9ENTR</name>
<dbReference type="Proteomes" id="UP000230495">
    <property type="component" value="Unassembled WGS sequence"/>
</dbReference>
<comment type="caution">
    <text evidence="1">The sequence shown here is derived from an EMBL/GenBank/DDBJ whole genome shotgun (WGS) entry which is preliminary data.</text>
</comment>
<protein>
    <submittedName>
        <fullName evidence="1">Antitoxin</fullName>
    </submittedName>
</protein>
<proteinExistence type="predicted"/>
<dbReference type="AlphaFoldDB" id="A0A2J0PNI1"/>
<dbReference type="InterPro" id="IPR009320">
    <property type="entry name" value="Antitoxin_CbeA"/>
</dbReference>
<evidence type="ECO:0000313" key="1">
    <source>
        <dbReference type="EMBL" id="PJD75094.1"/>
    </source>
</evidence>
<sequence>MSNITWGLQRNITPRLGARLVQDRNRMHYLADRASITGKFSDAECLKLDVAFPHFISQMESMLTTGELNPRHPHCIALYHNGFTCEADTLGSCGYVYIAVYPSQR</sequence>
<dbReference type="InterPro" id="IPR038025">
    <property type="entry name" value="CbeA_sf"/>
</dbReference>
<reference evidence="1 2" key="1">
    <citation type="journal article" date="2017" name="J. Antimicrob. Chemother.">
        <title>Characterization of the population structure, drug resistance mechanisms and plasmids of the community-associated Enterobacter cloacae complex in China.</title>
        <authorList>
            <person name="Zhou K."/>
            <person name="Yu W."/>
            <person name="Cao X."/>
            <person name="Shen P."/>
            <person name="Lu H."/>
            <person name="Luo Q."/>
            <person name="Rossen J.W.A."/>
            <person name="Xiao Y."/>
        </authorList>
    </citation>
    <scope>NUCLEOTIDE SEQUENCE [LARGE SCALE GENOMIC DNA]</scope>
    <source>
        <strain evidence="1">ECC1097</strain>
    </source>
</reference>
<organism evidence="1">
    <name type="scientific">Enterobacter kobei</name>
    <dbReference type="NCBI Taxonomy" id="208224"/>
    <lineage>
        <taxon>Bacteria</taxon>
        <taxon>Pseudomonadati</taxon>
        <taxon>Pseudomonadota</taxon>
        <taxon>Gammaproteobacteria</taxon>
        <taxon>Enterobacterales</taxon>
        <taxon>Enterobacteriaceae</taxon>
        <taxon>Enterobacter</taxon>
        <taxon>Enterobacter cloacae complex</taxon>
    </lineage>
</organism>
<dbReference type="STRING" id="208224.BH713_04385"/>
<dbReference type="GO" id="GO:0051495">
    <property type="term" value="P:positive regulation of cytoskeleton organization"/>
    <property type="evidence" value="ECO:0007669"/>
    <property type="project" value="InterPro"/>
</dbReference>
<dbReference type="Gene3D" id="3.30.450.20">
    <property type="entry name" value="PAS domain"/>
    <property type="match status" value="1"/>
</dbReference>